<protein>
    <submittedName>
        <fullName evidence="2">Uncharacterized protein</fullName>
    </submittedName>
</protein>
<name>A0A9W8VGF7_9HYPO</name>
<keyword evidence="1" id="KW-0472">Membrane</keyword>
<keyword evidence="1" id="KW-0812">Transmembrane</keyword>
<proteinExistence type="predicted"/>
<feature type="transmembrane region" description="Helical" evidence="1">
    <location>
        <begin position="17"/>
        <end position="38"/>
    </location>
</feature>
<dbReference type="OrthoDB" id="2496787at2759"/>
<evidence type="ECO:0000256" key="1">
    <source>
        <dbReference type="SAM" id="Phobius"/>
    </source>
</evidence>
<dbReference type="EMBL" id="JAOQAZ010000005">
    <property type="protein sequence ID" value="KAJ4265983.1"/>
    <property type="molecule type" value="Genomic_DNA"/>
</dbReference>
<keyword evidence="1" id="KW-1133">Transmembrane helix</keyword>
<evidence type="ECO:0000313" key="2">
    <source>
        <dbReference type="EMBL" id="KAJ4265983.1"/>
    </source>
</evidence>
<accession>A0A9W8VGF7</accession>
<reference evidence="2" key="1">
    <citation type="submission" date="2022-09" db="EMBL/GenBank/DDBJ databases">
        <title>Fusarium specimens isolated from Avocado Roots.</title>
        <authorList>
            <person name="Stajich J."/>
            <person name="Roper C."/>
            <person name="Heimlech-Rivalta G."/>
        </authorList>
    </citation>
    <scope>NUCLEOTIDE SEQUENCE</scope>
    <source>
        <strain evidence="2">CF00136</strain>
    </source>
</reference>
<organism evidence="2 3">
    <name type="scientific">Fusarium torreyae</name>
    <dbReference type="NCBI Taxonomy" id="1237075"/>
    <lineage>
        <taxon>Eukaryota</taxon>
        <taxon>Fungi</taxon>
        <taxon>Dikarya</taxon>
        <taxon>Ascomycota</taxon>
        <taxon>Pezizomycotina</taxon>
        <taxon>Sordariomycetes</taxon>
        <taxon>Hypocreomycetidae</taxon>
        <taxon>Hypocreales</taxon>
        <taxon>Nectriaceae</taxon>
        <taxon>Fusarium</taxon>
    </lineage>
</organism>
<comment type="caution">
    <text evidence="2">The sequence shown here is derived from an EMBL/GenBank/DDBJ whole genome shotgun (WGS) entry which is preliminary data.</text>
</comment>
<keyword evidence="3" id="KW-1185">Reference proteome</keyword>
<dbReference type="AlphaFoldDB" id="A0A9W8VGF7"/>
<gene>
    <name evidence="2" type="ORF">NW762_003956</name>
</gene>
<dbReference type="Proteomes" id="UP001152049">
    <property type="component" value="Unassembled WGS sequence"/>
</dbReference>
<sequence>MSAAVCGMAPTNNQAEYRAMSITMVAFAVIFFALRIAAKIVLSLSWGLDDTLTVVSVFE</sequence>
<evidence type="ECO:0000313" key="3">
    <source>
        <dbReference type="Proteomes" id="UP001152049"/>
    </source>
</evidence>